<proteinExistence type="predicted"/>
<reference evidence="1 2" key="1">
    <citation type="submission" date="2018-09" db="EMBL/GenBank/DDBJ databases">
        <title>Alcanivorax profundi sp. nov., isolated from 1000 m-depth seawater of the Mariana Trench.</title>
        <authorList>
            <person name="Liu J."/>
        </authorList>
    </citation>
    <scope>NUCLEOTIDE SEQUENCE [LARGE SCALE GENOMIC DNA]</scope>
    <source>
        <strain evidence="1 2">MTEO17</strain>
    </source>
</reference>
<dbReference type="Proteomes" id="UP000283734">
    <property type="component" value="Unassembled WGS sequence"/>
</dbReference>
<name>A0A418XYV1_9GAMM</name>
<protein>
    <submittedName>
        <fullName evidence="1">Uncharacterized protein</fullName>
    </submittedName>
</protein>
<dbReference type="EMBL" id="QYYA01000002">
    <property type="protein sequence ID" value="RJG18204.1"/>
    <property type="molecule type" value="Genomic_DNA"/>
</dbReference>
<dbReference type="RefSeq" id="WP_022984890.1">
    <property type="nucleotide sequence ID" value="NZ_QYYA01000002.1"/>
</dbReference>
<keyword evidence="2" id="KW-1185">Reference proteome</keyword>
<sequence length="118" mass="13465">MNRIPDSFDLSEIVGDVLSQICIDQHQIQLKFERVSIQGGGDLLLESSGISKQLFSDSWVSTGGLEDLIGCKVIGWEKRDDFHFCLSFACDANLVFVTQERPFEDFTIHIWETEFYVL</sequence>
<accession>A0A418XYV1</accession>
<organism evidence="1 2">
    <name type="scientific">Alcanivorax profundi</name>
    <dbReference type="NCBI Taxonomy" id="2338368"/>
    <lineage>
        <taxon>Bacteria</taxon>
        <taxon>Pseudomonadati</taxon>
        <taxon>Pseudomonadota</taxon>
        <taxon>Gammaproteobacteria</taxon>
        <taxon>Oceanospirillales</taxon>
        <taxon>Alcanivoracaceae</taxon>
        <taxon>Alcanivorax</taxon>
    </lineage>
</organism>
<gene>
    <name evidence="1" type="ORF">D4A39_06920</name>
</gene>
<dbReference type="AlphaFoldDB" id="A0A418XYV1"/>
<evidence type="ECO:0000313" key="1">
    <source>
        <dbReference type="EMBL" id="RJG18204.1"/>
    </source>
</evidence>
<comment type="caution">
    <text evidence="1">The sequence shown here is derived from an EMBL/GenBank/DDBJ whole genome shotgun (WGS) entry which is preliminary data.</text>
</comment>
<evidence type="ECO:0000313" key="2">
    <source>
        <dbReference type="Proteomes" id="UP000283734"/>
    </source>
</evidence>